<evidence type="ECO:0000313" key="4">
    <source>
        <dbReference type="EMBL" id="GCB77448.1"/>
    </source>
</evidence>
<dbReference type="PANTHER" id="PTHR46690">
    <property type="entry name" value="CYTOCHROME C OXIDASE ASSEMBLY FACTOR 6 HOMOLOG"/>
    <property type="match status" value="1"/>
</dbReference>
<dbReference type="GO" id="GO:0005739">
    <property type="term" value="C:mitochondrion"/>
    <property type="evidence" value="ECO:0007669"/>
    <property type="project" value="UniProtKB-SubCell"/>
</dbReference>
<dbReference type="GO" id="GO:0008535">
    <property type="term" value="P:respiratory chain complex IV assembly"/>
    <property type="evidence" value="ECO:0007669"/>
    <property type="project" value="InterPro"/>
</dbReference>
<evidence type="ECO:0000256" key="2">
    <source>
        <dbReference type="ARBA" id="ARBA00023128"/>
    </source>
</evidence>
<dbReference type="Gene3D" id="1.10.10.140">
    <property type="entry name" value="Cytochrome c oxidase, subunit VIb"/>
    <property type="match status" value="1"/>
</dbReference>
<dbReference type="AlphaFoldDB" id="A0A401PWG3"/>
<dbReference type="OrthoDB" id="16284at2759"/>
<evidence type="ECO:0000313" key="5">
    <source>
        <dbReference type="Proteomes" id="UP000288216"/>
    </source>
</evidence>
<keyword evidence="5" id="KW-1185">Reference proteome</keyword>
<keyword evidence="3" id="KW-1015">Disulfide bond</keyword>
<evidence type="ECO:0008006" key="6">
    <source>
        <dbReference type="Google" id="ProtNLM"/>
    </source>
</evidence>
<dbReference type="InterPro" id="IPR048280">
    <property type="entry name" value="COX6B-like"/>
</dbReference>
<dbReference type="InterPro" id="IPR042289">
    <property type="entry name" value="COA6"/>
</dbReference>
<dbReference type="OMA" id="NEESACA"/>
<dbReference type="SUPFAM" id="SSF47694">
    <property type="entry name" value="Cytochrome c oxidase subunit h"/>
    <property type="match status" value="1"/>
</dbReference>
<keyword evidence="2" id="KW-0496">Mitochondrion</keyword>
<protein>
    <recommendedName>
        <fullName evidence="6">Cytochrome c oxidase assembly factor 6 homolog</fullName>
    </recommendedName>
</protein>
<reference evidence="4 5" key="1">
    <citation type="journal article" date="2018" name="Nat. Ecol. Evol.">
        <title>Shark genomes provide insights into elasmobranch evolution and the origin of vertebrates.</title>
        <authorList>
            <person name="Hara Y"/>
            <person name="Yamaguchi K"/>
            <person name="Onimaru K"/>
            <person name="Kadota M"/>
            <person name="Koyanagi M"/>
            <person name="Keeley SD"/>
            <person name="Tatsumi K"/>
            <person name="Tanaka K"/>
            <person name="Motone F"/>
            <person name="Kageyama Y"/>
            <person name="Nozu R"/>
            <person name="Adachi N"/>
            <person name="Nishimura O"/>
            <person name="Nakagawa R"/>
            <person name="Tanegashima C"/>
            <person name="Kiyatake I"/>
            <person name="Matsumoto R"/>
            <person name="Murakumo K"/>
            <person name="Nishida K"/>
            <person name="Terakita A"/>
            <person name="Kuratani S"/>
            <person name="Sato K"/>
            <person name="Hyodo S Kuraku.S."/>
        </authorList>
    </citation>
    <scope>NUCLEOTIDE SEQUENCE [LARGE SCALE GENOMIC DNA]</scope>
</reference>
<evidence type="ECO:0000256" key="3">
    <source>
        <dbReference type="ARBA" id="ARBA00023157"/>
    </source>
</evidence>
<dbReference type="GO" id="GO:0042775">
    <property type="term" value="P:mitochondrial ATP synthesis coupled electron transport"/>
    <property type="evidence" value="ECO:0007669"/>
    <property type="project" value="TreeGrafter"/>
</dbReference>
<sequence length="79" mass="9602">MTAPTAQERKTCWGARDRYWQCLDESNKDSSECRKLRTVFEGSCPQQWINYFDKRRDYLKYKEKMQREGFQPPENVTKL</sequence>
<dbReference type="Pfam" id="PF02297">
    <property type="entry name" value="COX6B"/>
    <property type="match status" value="1"/>
</dbReference>
<dbReference type="EMBL" id="BFAA01011580">
    <property type="protein sequence ID" value="GCB77448.1"/>
    <property type="molecule type" value="Genomic_DNA"/>
</dbReference>
<comment type="caution">
    <text evidence="4">The sequence shown here is derived from an EMBL/GenBank/DDBJ whole genome shotgun (WGS) entry which is preliminary data.</text>
</comment>
<dbReference type="PROSITE" id="PS51808">
    <property type="entry name" value="CHCH"/>
    <property type="match status" value="1"/>
</dbReference>
<dbReference type="InterPro" id="IPR036549">
    <property type="entry name" value="CX6/COA6-like_sf"/>
</dbReference>
<name>A0A401PWG3_SCYTO</name>
<proteinExistence type="predicted"/>
<dbReference type="STRING" id="75743.A0A401PWG3"/>
<organism evidence="4 5">
    <name type="scientific">Scyliorhinus torazame</name>
    <name type="common">Cloudy catshark</name>
    <name type="synonym">Catulus torazame</name>
    <dbReference type="NCBI Taxonomy" id="75743"/>
    <lineage>
        <taxon>Eukaryota</taxon>
        <taxon>Metazoa</taxon>
        <taxon>Chordata</taxon>
        <taxon>Craniata</taxon>
        <taxon>Vertebrata</taxon>
        <taxon>Chondrichthyes</taxon>
        <taxon>Elasmobranchii</taxon>
        <taxon>Galeomorphii</taxon>
        <taxon>Galeoidea</taxon>
        <taxon>Carcharhiniformes</taxon>
        <taxon>Scyliorhinidae</taxon>
        <taxon>Scyliorhinus</taxon>
    </lineage>
</organism>
<comment type="subcellular location">
    <subcellularLocation>
        <location evidence="1">Mitochondrion</location>
    </subcellularLocation>
</comment>
<accession>A0A401PWG3</accession>
<dbReference type="Proteomes" id="UP000288216">
    <property type="component" value="Unassembled WGS sequence"/>
</dbReference>
<gene>
    <name evidence="4" type="ORF">scyTo_0017602</name>
</gene>
<evidence type="ECO:0000256" key="1">
    <source>
        <dbReference type="ARBA" id="ARBA00004173"/>
    </source>
</evidence>
<dbReference type="PANTHER" id="PTHR46690:SF1">
    <property type="entry name" value="CYTOCHROME C OXIDASE ASSEMBLY FACTOR 6 HOMOLOG"/>
    <property type="match status" value="1"/>
</dbReference>